<dbReference type="InterPro" id="IPR050155">
    <property type="entry name" value="HAD-like_hydrolase_sf"/>
</dbReference>
<dbReference type="EMBL" id="BAABIM010000001">
    <property type="protein sequence ID" value="GAA4674047.1"/>
    <property type="molecule type" value="Genomic_DNA"/>
</dbReference>
<dbReference type="InterPro" id="IPR036412">
    <property type="entry name" value="HAD-like_sf"/>
</dbReference>
<dbReference type="Gene3D" id="1.10.150.240">
    <property type="entry name" value="Putative phosphatase, domain 2"/>
    <property type="match status" value="1"/>
</dbReference>
<dbReference type="SFLD" id="SFLDS00003">
    <property type="entry name" value="Haloacid_Dehalogenase"/>
    <property type="match status" value="1"/>
</dbReference>
<organism evidence="1 2">
    <name type="scientific">Nocardioides nanhaiensis</name>
    <dbReference type="NCBI Taxonomy" id="1476871"/>
    <lineage>
        <taxon>Bacteria</taxon>
        <taxon>Bacillati</taxon>
        <taxon>Actinomycetota</taxon>
        <taxon>Actinomycetes</taxon>
        <taxon>Propionibacteriales</taxon>
        <taxon>Nocardioidaceae</taxon>
        <taxon>Nocardioides</taxon>
    </lineage>
</organism>
<sequence>MAADLVVGFDLDMTLIDTVPGFTRVLEVLGEELGVDFPVAQMTAALGPPLDHLLAGHLSPERIGAAGDRFRALYPEHAVTPVPALPGAHEAFAAVRERGGRVLVVTGKYPANAQLHLDHLGLEADLLEGWVWGVGKAEVLRREGALAYVGDHVHDVEGAHAAGVTSVSVLTGGCSREELERAGTDVVLTGLEQFPSWLDGVVA</sequence>
<keyword evidence="2" id="KW-1185">Reference proteome</keyword>
<dbReference type="SUPFAM" id="SSF56784">
    <property type="entry name" value="HAD-like"/>
    <property type="match status" value="1"/>
</dbReference>
<dbReference type="Gene3D" id="3.40.50.1000">
    <property type="entry name" value="HAD superfamily/HAD-like"/>
    <property type="match status" value="2"/>
</dbReference>
<accession>A0ABP8VY00</accession>
<proteinExistence type="predicted"/>
<gene>
    <name evidence="1" type="ORF">GCM10023226_08960</name>
</gene>
<dbReference type="SFLD" id="SFLDG01129">
    <property type="entry name" value="C1.5:_HAD__Beta-PGM__Phosphata"/>
    <property type="match status" value="1"/>
</dbReference>
<dbReference type="Proteomes" id="UP001500621">
    <property type="component" value="Unassembled WGS sequence"/>
</dbReference>
<dbReference type="InterPro" id="IPR023198">
    <property type="entry name" value="PGP-like_dom2"/>
</dbReference>
<dbReference type="PANTHER" id="PTHR43434:SF1">
    <property type="entry name" value="PHOSPHOGLYCOLATE PHOSPHATASE"/>
    <property type="match status" value="1"/>
</dbReference>
<dbReference type="RefSeq" id="WP_345263056.1">
    <property type="nucleotide sequence ID" value="NZ_BAABIM010000001.1"/>
</dbReference>
<evidence type="ECO:0000313" key="2">
    <source>
        <dbReference type="Proteomes" id="UP001500621"/>
    </source>
</evidence>
<dbReference type="Pfam" id="PF12710">
    <property type="entry name" value="HAD"/>
    <property type="match status" value="1"/>
</dbReference>
<name>A0ABP8VY00_9ACTN</name>
<dbReference type="PANTHER" id="PTHR43434">
    <property type="entry name" value="PHOSPHOGLYCOLATE PHOSPHATASE"/>
    <property type="match status" value="1"/>
</dbReference>
<evidence type="ECO:0000313" key="1">
    <source>
        <dbReference type="EMBL" id="GAA4674047.1"/>
    </source>
</evidence>
<comment type="caution">
    <text evidence="1">The sequence shown here is derived from an EMBL/GenBank/DDBJ whole genome shotgun (WGS) entry which is preliminary data.</text>
</comment>
<dbReference type="InterPro" id="IPR023214">
    <property type="entry name" value="HAD_sf"/>
</dbReference>
<protein>
    <submittedName>
        <fullName evidence="1">HAD family hydrolase</fullName>
    </submittedName>
</protein>
<keyword evidence="1" id="KW-0378">Hydrolase</keyword>
<dbReference type="GO" id="GO:0016787">
    <property type="term" value="F:hydrolase activity"/>
    <property type="evidence" value="ECO:0007669"/>
    <property type="project" value="UniProtKB-KW"/>
</dbReference>
<reference evidence="2" key="1">
    <citation type="journal article" date="2019" name="Int. J. Syst. Evol. Microbiol.">
        <title>The Global Catalogue of Microorganisms (GCM) 10K type strain sequencing project: providing services to taxonomists for standard genome sequencing and annotation.</title>
        <authorList>
            <consortium name="The Broad Institute Genomics Platform"/>
            <consortium name="The Broad Institute Genome Sequencing Center for Infectious Disease"/>
            <person name="Wu L."/>
            <person name="Ma J."/>
        </authorList>
    </citation>
    <scope>NUCLEOTIDE SEQUENCE [LARGE SCALE GENOMIC DNA]</scope>
    <source>
        <strain evidence="2">JCM 18127</strain>
    </source>
</reference>